<dbReference type="InterPro" id="IPR000531">
    <property type="entry name" value="Beta-barrel_TonB"/>
</dbReference>
<dbReference type="Pfam" id="PF07715">
    <property type="entry name" value="Plug"/>
    <property type="match status" value="1"/>
</dbReference>
<dbReference type="PROSITE" id="PS00430">
    <property type="entry name" value="TONB_DEPENDENT_REC_1"/>
    <property type="match status" value="1"/>
</dbReference>
<dbReference type="InterPro" id="IPR037066">
    <property type="entry name" value="Plug_dom_sf"/>
</dbReference>
<accession>A0ABV7M959</accession>
<dbReference type="Gene3D" id="2.170.130.10">
    <property type="entry name" value="TonB-dependent receptor, plug domain"/>
    <property type="match status" value="1"/>
</dbReference>
<protein>
    <submittedName>
        <fullName evidence="9">TonB-dependent receptor domain-containing protein</fullName>
    </submittedName>
</protein>
<keyword evidence="4" id="KW-0998">Cell outer membrane</keyword>
<evidence type="ECO:0000259" key="8">
    <source>
        <dbReference type="Pfam" id="PF07715"/>
    </source>
</evidence>
<comment type="caution">
    <text evidence="9">The sequence shown here is derived from an EMBL/GenBank/DDBJ whole genome shotgun (WGS) entry which is preliminary data.</text>
</comment>
<evidence type="ECO:0000259" key="7">
    <source>
        <dbReference type="Pfam" id="PF00593"/>
    </source>
</evidence>
<evidence type="ECO:0000313" key="10">
    <source>
        <dbReference type="Proteomes" id="UP001595607"/>
    </source>
</evidence>
<dbReference type="InterPro" id="IPR010916">
    <property type="entry name" value="TonB_box_CS"/>
</dbReference>
<feature type="chain" id="PRO_5045573226" evidence="6">
    <location>
        <begin position="28"/>
        <end position="1093"/>
    </location>
</feature>
<evidence type="ECO:0000256" key="1">
    <source>
        <dbReference type="ARBA" id="ARBA00004442"/>
    </source>
</evidence>
<evidence type="ECO:0000256" key="2">
    <source>
        <dbReference type="ARBA" id="ARBA00022729"/>
    </source>
</evidence>
<keyword evidence="10" id="KW-1185">Reference proteome</keyword>
<dbReference type="PANTHER" id="PTHR47234:SF2">
    <property type="entry name" value="TONB-DEPENDENT RECEPTOR"/>
    <property type="match status" value="1"/>
</dbReference>
<dbReference type="RefSeq" id="WP_189572074.1">
    <property type="nucleotide sequence ID" value="NZ_BMXU01000001.1"/>
</dbReference>
<organism evidence="9 10">
    <name type="scientific">Parvularcula lutaonensis</name>
    <dbReference type="NCBI Taxonomy" id="491923"/>
    <lineage>
        <taxon>Bacteria</taxon>
        <taxon>Pseudomonadati</taxon>
        <taxon>Pseudomonadota</taxon>
        <taxon>Alphaproteobacteria</taxon>
        <taxon>Parvularculales</taxon>
        <taxon>Parvularculaceae</taxon>
        <taxon>Parvularcula</taxon>
    </lineage>
</organism>
<keyword evidence="5" id="KW-0798">TonB box</keyword>
<evidence type="ECO:0000256" key="4">
    <source>
        <dbReference type="ARBA" id="ARBA00023237"/>
    </source>
</evidence>
<evidence type="ECO:0000256" key="6">
    <source>
        <dbReference type="SAM" id="SignalP"/>
    </source>
</evidence>
<comment type="similarity">
    <text evidence="5">Belongs to the TonB-dependent receptor family.</text>
</comment>
<dbReference type="Pfam" id="PF00593">
    <property type="entry name" value="TonB_dep_Rec_b-barrel"/>
    <property type="match status" value="1"/>
</dbReference>
<dbReference type="EMBL" id="JBHRVA010000002">
    <property type="protein sequence ID" value="MFC3301307.1"/>
    <property type="molecule type" value="Genomic_DNA"/>
</dbReference>
<comment type="subcellular location">
    <subcellularLocation>
        <location evidence="1 5">Cell outer membrane</location>
    </subcellularLocation>
</comment>
<dbReference type="PANTHER" id="PTHR47234">
    <property type="match status" value="1"/>
</dbReference>
<keyword evidence="3 5" id="KW-0472">Membrane</keyword>
<proteinExistence type="inferred from homology"/>
<reference evidence="10" key="1">
    <citation type="journal article" date="2019" name="Int. J. Syst. Evol. Microbiol.">
        <title>The Global Catalogue of Microorganisms (GCM) 10K type strain sequencing project: providing services to taxonomists for standard genome sequencing and annotation.</title>
        <authorList>
            <consortium name="The Broad Institute Genomics Platform"/>
            <consortium name="The Broad Institute Genome Sequencing Center for Infectious Disease"/>
            <person name="Wu L."/>
            <person name="Ma J."/>
        </authorList>
    </citation>
    <scope>NUCLEOTIDE SEQUENCE [LARGE SCALE GENOMIC DNA]</scope>
    <source>
        <strain evidence="10">KCTC 22245</strain>
    </source>
</reference>
<dbReference type="Gene3D" id="2.40.170.20">
    <property type="entry name" value="TonB-dependent receptor, beta-barrel domain"/>
    <property type="match status" value="1"/>
</dbReference>
<gene>
    <name evidence="9" type="ORF">ACFONP_00995</name>
</gene>
<feature type="signal peptide" evidence="6">
    <location>
        <begin position="1"/>
        <end position="27"/>
    </location>
</feature>
<evidence type="ECO:0000256" key="5">
    <source>
        <dbReference type="RuleBase" id="RU003357"/>
    </source>
</evidence>
<dbReference type="SUPFAM" id="SSF56935">
    <property type="entry name" value="Porins"/>
    <property type="match status" value="1"/>
</dbReference>
<dbReference type="InterPro" id="IPR036942">
    <property type="entry name" value="Beta-barrel_TonB_sf"/>
</dbReference>
<feature type="domain" description="TonB-dependent receptor plug" evidence="8">
    <location>
        <begin position="62"/>
        <end position="180"/>
    </location>
</feature>
<evidence type="ECO:0000313" key="9">
    <source>
        <dbReference type="EMBL" id="MFC3301307.1"/>
    </source>
</evidence>
<keyword evidence="2 6" id="KW-0732">Signal</keyword>
<keyword evidence="9" id="KW-0675">Receptor</keyword>
<dbReference type="InterPro" id="IPR012910">
    <property type="entry name" value="Plug_dom"/>
</dbReference>
<sequence>MSSAEQLKALLALTTSVAALGLGAAYAQDGDDPVEIAPAVEDVDSGDTIVVTGSRIRRSEVEASAPIFTFGEEEIQDRGFTNVAEVLNQSPLFGGSLTPNGAQNGFTAGQNQVNLFDLGTARTLTLINGRRMVSSSAASFFNDAGGQVDLNTIPVSLVDRIETVPLTGAATYGSDAIAGTVNVILKDDFEGFEVRGQYGDQFDASAPSYQISTLMGTNFADGRGNVTFSAEYTRDEGLFLCEREYLCVDDPNYVNIGNRALDLDGDGQADNLLNGTTDINGDGVNNDAIRLIYFNQTVQLFGPGGTASTAAVIPSFGIGAFPDGNIYEFDNNGELQPCEPGITPPGSSAFFAQGGTCGIDFFDSVAQIRSPVERFNAFAAMNYDITDNVKFRQDFLFANTSGEELVNQGGFQTWAFGGTSAALTIRDDNPFLSAQARQVLADNGVTQFLLNRFNNDLVGQGANSNETFVWRVSNILEGQFEYGGRNFYWDVSGQYGSSDITTKTFGIVDGRFINAIDARVVDDNLLQGIVDAGAATDLDDALAVLRASNPTVGLVDRGDIICGAFADLAAGTLTGFNSRASGGGVTDEDLPFLDGCQPLNLFGAGNASPEALAFINGGTQQSQSSNEQTVYAANFGGEAFEVPAGIVSFNIGVESRREVVEYGPGMGQIVPITRSTTARPISGKAVTKEIYGEVLVPIVSPDMNIPLVQNLEFTGAYRSQGFEVTGPDGQKSDTDSQVYSASLAYEPTDYLKFRATYATSFRNPPFNDLFYPSTQAFISGAAPCDNRFIGEGPNPSVRAANCAAEGIPAGFVSNISNATISTGQQVGNPNLQPEETKAYTIGAVFTPSFVPGLEMAIDYYNLEIEEQISFLEFDDLAAVCYDSTDFPNEPACSTFTRDSNFQVITASETPANAALSSFESVTARIFYARDVADIIPTDRDYGRLTWNWFMQHNIQNESQATPASEIQDDVGDFGDPKWIGTFDTAWDWENWRVTHRLRYRYGMDISTIDGRYYAKDFTLLDNGVYQVEIDNSLDPRWIQDAGVAYTFNDKYTIQANIRNLTDRKPNRQEFAAGAFGVDEQLGRRYTIRLVGRF</sequence>
<feature type="domain" description="TonB-dependent receptor-like beta-barrel" evidence="7">
    <location>
        <begin position="651"/>
        <end position="1060"/>
    </location>
</feature>
<evidence type="ECO:0000256" key="3">
    <source>
        <dbReference type="ARBA" id="ARBA00023136"/>
    </source>
</evidence>
<dbReference type="Proteomes" id="UP001595607">
    <property type="component" value="Unassembled WGS sequence"/>
</dbReference>
<name>A0ABV7M959_9PROT</name>